<proteinExistence type="predicted"/>
<gene>
    <name evidence="2" type="ORF">ASPCAL11321</name>
</gene>
<dbReference type="PANTHER" id="PTHR46082:SF6">
    <property type="entry name" value="AAA+ ATPASE DOMAIN-CONTAINING PROTEIN-RELATED"/>
    <property type="match status" value="1"/>
</dbReference>
<protein>
    <recommendedName>
        <fullName evidence="1">Nucleoside phosphorylase domain-containing protein</fullName>
    </recommendedName>
</protein>
<dbReference type="Gene3D" id="3.40.50.1580">
    <property type="entry name" value="Nucleoside phosphorylase domain"/>
    <property type="match status" value="1"/>
</dbReference>
<dbReference type="SUPFAM" id="SSF53167">
    <property type="entry name" value="Purine and uridine phosphorylases"/>
    <property type="match status" value="1"/>
</dbReference>
<dbReference type="EMBL" id="CDMC01000010">
    <property type="protein sequence ID" value="CEL08169.1"/>
    <property type="molecule type" value="Genomic_DNA"/>
</dbReference>
<dbReference type="OrthoDB" id="1658288at2759"/>
<dbReference type="GO" id="GO:0009116">
    <property type="term" value="P:nucleoside metabolic process"/>
    <property type="evidence" value="ECO:0007669"/>
    <property type="project" value="InterPro"/>
</dbReference>
<dbReference type="GO" id="GO:0003824">
    <property type="term" value="F:catalytic activity"/>
    <property type="evidence" value="ECO:0007669"/>
    <property type="project" value="InterPro"/>
</dbReference>
<reference evidence="3" key="1">
    <citation type="journal article" date="2016" name="Genome Announc.">
        <title>Draft genome sequences of fungus Aspergillus calidoustus.</title>
        <authorList>
            <person name="Horn F."/>
            <person name="Linde J."/>
            <person name="Mattern D.J."/>
            <person name="Walther G."/>
            <person name="Guthke R."/>
            <person name="Scherlach K."/>
            <person name="Martin K."/>
            <person name="Brakhage A.A."/>
            <person name="Petzke L."/>
            <person name="Valiante V."/>
        </authorList>
    </citation>
    <scope>NUCLEOTIDE SEQUENCE [LARGE SCALE GENOMIC DNA]</scope>
    <source>
        <strain evidence="3">SF006504</strain>
    </source>
</reference>
<dbReference type="InterPro" id="IPR000845">
    <property type="entry name" value="Nucleoside_phosphorylase_d"/>
</dbReference>
<dbReference type="InterPro" id="IPR053137">
    <property type="entry name" value="NLR-like"/>
</dbReference>
<name>A0A0U5CEA0_ASPCI</name>
<accession>A0A0U5CEA0</accession>
<sequence>MARLYSRSLLRASIPLLMNPGQQRDAVQLAPAGEALYVKSGLHHTTLTNRKYQSLPRRLSDQSKTYSAATVDMDPSIVDLPPPRKTRNDFHIAIICALPLEGDTIEDLFDHHYITDGYTPHEWTREAAGDPNAYSSRTMGAHNIVLAYMPGMGKSHGAAVAAFCRSSFPNIKMALVVSICGGTPNTPEGREVRLGDVIISNGVVQHDCVRRHGEGVLVPKDTLLDNLGRPSMEVRALLAQLVRQRRKRISDRLLEHLGVVVGKLGTESGYPMERGAGWLTEEAHEPAIHIGLVASGDQVMRSAEVRDRIFREKGVIAFEMEGSGVWIHFLAVLLSRELLIMPTPTRTRSGKLMRRLLLRRVRKLFWSFGLGQ</sequence>
<evidence type="ECO:0000259" key="1">
    <source>
        <dbReference type="Pfam" id="PF01048"/>
    </source>
</evidence>
<feature type="domain" description="Nucleoside phosphorylase" evidence="1">
    <location>
        <begin position="92"/>
        <end position="325"/>
    </location>
</feature>
<evidence type="ECO:0000313" key="3">
    <source>
        <dbReference type="Proteomes" id="UP000054771"/>
    </source>
</evidence>
<organism evidence="2 3">
    <name type="scientific">Aspergillus calidoustus</name>
    <dbReference type="NCBI Taxonomy" id="454130"/>
    <lineage>
        <taxon>Eukaryota</taxon>
        <taxon>Fungi</taxon>
        <taxon>Dikarya</taxon>
        <taxon>Ascomycota</taxon>
        <taxon>Pezizomycotina</taxon>
        <taxon>Eurotiomycetes</taxon>
        <taxon>Eurotiomycetidae</taxon>
        <taxon>Eurotiales</taxon>
        <taxon>Aspergillaceae</taxon>
        <taxon>Aspergillus</taxon>
        <taxon>Aspergillus subgen. Nidulantes</taxon>
    </lineage>
</organism>
<dbReference type="InterPro" id="IPR035994">
    <property type="entry name" value="Nucleoside_phosphorylase_sf"/>
</dbReference>
<dbReference type="STRING" id="454130.A0A0U5CEA0"/>
<dbReference type="Pfam" id="PF01048">
    <property type="entry name" value="PNP_UDP_1"/>
    <property type="match status" value="1"/>
</dbReference>
<evidence type="ECO:0000313" key="2">
    <source>
        <dbReference type="EMBL" id="CEL08169.1"/>
    </source>
</evidence>
<dbReference type="AlphaFoldDB" id="A0A0U5CEA0"/>
<keyword evidence="3" id="KW-1185">Reference proteome</keyword>
<dbReference type="Proteomes" id="UP000054771">
    <property type="component" value="Unassembled WGS sequence"/>
</dbReference>
<dbReference type="PANTHER" id="PTHR46082">
    <property type="entry name" value="ATP/GTP-BINDING PROTEIN-RELATED"/>
    <property type="match status" value="1"/>
</dbReference>